<gene>
    <name evidence="1" type="ORF">GCM10011349_20130</name>
</gene>
<dbReference type="RefSeq" id="WP_188819551.1">
    <property type="nucleotide sequence ID" value="NZ_BMLK01000008.1"/>
</dbReference>
<organism evidence="1 2">
    <name type="scientific">Novosphingobium indicum</name>
    <dbReference type="NCBI Taxonomy" id="462949"/>
    <lineage>
        <taxon>Bacteria</taxon>
        <taxon>Pseudomonadati</taxon>
        <taxon>Pseudomonadota</taxon>
        <taxon>Alphaproteobacteria</taxon>
        <taxon>Sphingomonadales</taxon>
        <taxon>Sphingomonadaceae</taxon>
        <taxon>Novosphingobium</taxon>
    </lineage>
</organism>
<proteinExistence type="predicted"/>
<evidence type="ECO:0000313" key="2">
    <source>
        <dbReference type="Proteomes" id="UP000605099"/>
    </source>
</evidence>
<dbReference type="Proteomes" id="UP000605099">
    <property type="component" value="Unassembled WGS sequence"/>
</dbReference>
<name>A0ABQ2JP53_9SPHN</name>
<accession>A0ABQ2JP53</accession>
<keyword evidence="2" id="KW-1185">Reference proteome</keyword>
<comment type="caution">
    <text evidence="1">The sequence shown here is derived from an EMBL/GenBank/DDBJ whole genome shotgun (WGS) entry which is preliminary data.</text>
</comment>
<sequence>MIRVTAHAIARAMERIPGLKSEAQALALLKSAAVTAAVDFAPRGSIYIRLASGNRIAVEDGNVVTVLPSHMNIRKLSSEAHRYRQRVRAEIIANWSKRG</sequence>
<reference evidence="2" key="1">
    <citation type="journal article" date="2019" name="Int. J. Syst. Evol. Microbiol.">
        <title>The Global Catalogue of Microorganisms (GCM) 10K type strain sequencing project: providing services to taxonomists for standard genome sequencing and annotation.</title>
        <authorList>
            <consortium name="The Broad Institute Genomics Platform"/>
            <consortium name="The Broad Institute Genome Sequencing Center for Infectious Disease"/>
            <person name="Wu L."/>
            <person name="Ma J."/>
        </authorList>
    </citation>
    <scope>NUCLEOTIDE SEQUENCE [LARGE SCALE GENOMIC DNA]</scope>
    <source>
        <strain evidence="2">CGMCC 1.6784</strain>
    </source>
</reference>
<evidence type="ECO:0000313" key="1">
    <source>
        <dbReference type="EMBL" id="GGN49475.1"/>
    </source>
</evidence>
<protein>
    <submittedName>
        <fullName evidence="1">Uncharacterized protein</fullName>
    </submittedName>
</protein>
<dbReference type="EMBL" id="BMLK01000008">
    <property type="protein sequence ID" value="GGN49475.1"/>
    <property type="molecule type" value="Genomic_DNA"/>
</dbReference>